<proteinExistence type="predicted"/>
<accession>A0A4Y7JHT9</accession>
<dbReference type="Proteomes" id="UP000316621">
    <property type="component" value="Chromosome 4"/>
</dbReference>
<dbReference type="EMBL" id="CM010718">
    <property type="protein sequence ID" value="RZC59225.1"/>
    <property type="molecule type" value="Genomic_DNA"/>
</dbReference>
<keyword evidence="2" id="KW-1185">Reference proteome</keyword>
<gene>
    <name evidence="1" type="ORF">C5167_006527</name>
</gene>
<reference evidence="1 2" key="1">
    <citation type="journal article" date="2018" name="Science">
        <title>The opium poppy genome and morphinan production.</title>
        <authorList>
            <person name="Guo L."/>
            <person name="Winzer T."/>
            <person name="Yang X."/>
            <person name="Li Y."/>
            <person name="Ning Z."/>
            <person name="He Z."/>
            <person name="Teodor R."/>
            <person name="Lu Y."/>
            <person name="Bowser T.A."/>
            <person name="Graham I.A."/>
            <person name="Ye K."/>
        </authorList>
    </citation>
    <scope>NUCLEOTIDE SEQUENCE [LARGE SCALE GENOMIC DNA]</scope>
    <source>
        <strain evidence="2">cv. HN1</strain>
        <tissue evidence="1">Leaves</tissue>
    </source>
</reference>
<dbReference type="Gramene" id="RZC59225">
    <property type="protein sequence ID" value="RZC59225"/>
    <property type="gene ID" value="C5167_006527"/>
</dbReference>
<evidence type="ECO:0000313" key="1">
    <source>
        <dbReference type="EMBL" id="RZC59225.1"/>
    </source>
</evidence>
<dbReference type="AlphaFoldDB" id="A0A4Y7JHT9"/>
<protein>
    <submittedName>
        <fullName evidence="1">Uncharacterized protein</fullName>
    </submittedName>
</protein>
<organism evidence="1 2">
    <name type="scientific">Papaver somniferum</name>
    <name type="common">Opium poppy</name>
    <dbReference type="NCBI Taxonomy" id="3469"/>
    <lineage>
        <taxon>Eukaryota</taxon>
        <taxon>Viridiplantae</taxon>
        <taxon>Streptophyta</taxon>
        <taxon>Embryophyta</taxon>
        <taxon>Tracheophyta</taxon>
        <taxon>Spermatophyta</taxon>
        <taxon>Magnoliopsida</taxon>
        <taxon>Ranunculales</taxon>
        <taxon>Papaveraceae</taxon>
        <taxon>Papaveroideae</taxon>
        <taxon>Papaver</taxon>
    </lineage>
</organism>
<sequence>MCLNFTSFKAVDGSKKRMVRDKFVPKVLKKENGYIVFFCRGGVKVAKPFENLNDRQEESLIQGIMVFEMEAVNY</sequence>
<name>A0A4Y7JHT9_PAPSO</name>
<evidence type="ECO:0000313" key="2">
    <source>
        <dbReference type="Proteomes" id="UP000316621"/>
    </source>
</evidence>